<evidence type="ECO:0000313" key="2">
    <source>
        <dbReference type="Proteomes" id="UP000758168"/>
    </source>
</evidence>
<sequence length="277" mass="30269">MTTVLGIEVPPALVERWRDWFAPALQPFPTRFLGGGGAGIGRSTEPALSVRDTFHVYDDPSWTWLEQPEFEALDRTTRRALLRGRPATGRVSDLPAPARALAEDHAVDSRIVWWPGLLRRVGDRPLLDYVEHGLPASRHGEVPPAVWEQARVLLPGAEGRAGTFPAASGPNCFGAVLAAVQDGSTADRSQREPIDLWLSTRTRPVRGTGHDHQPGVVLVWRNREGQAEHAAVTLGGGYAFSKPSQGWFSPFIVWSVRETIAASRFQGGMLSRHAVVA</sequence>
<dbReference type="RefSeq" id="WP_210052375.1">
    <property type="nucleotide sequence ID" value="NZ_JAGIOB010000001.1"/>
</dbReference>
<dbReference type="EMBL" id="JAGIOB010000001">
    <property type="protein sequence ID" value="MBP2415390.1"/>
    <property type="molecule type" value="Genomic_DNA"/>
</dbReference>
<gene>
    <name evidence="1" type="ORF">JOF54_000312</name>
</gene>
<dbReference type="Proteomes" id="UP000758168">
    <property type="component" value="Unassembled WGS sequence"/>
</dbReference>
<name>A0ABS4Z2Y4_9ACTN</name>
<protein>
    <submittedName>
        <fullName evidence="1">Uncharacterized protein</fullName>
    </submittedName>
</protein>
<accession>A0ABS4Z2Y4</accession>
<evidence type="ECO:0000313" key="1">
    <source>
        <dbReference type="EMBL" id="MBP2415390.1"/>
    </source>
</evidence>
<reference evidence="1 2" key="1">
    <citation type="submission" date="2021-03" db="EMBL/GenBank/DDBJ databases">
        <title>Sequencing the genomes of 1000 actinobacteria strains.</title>
        <authorList>
            <person name="Klenk H.-P."/>
        </authorList>
    </citation>
    <scope>NUCLEOTIDE SEQUENCE [LARGE SCALE GENOMIC DNA]</scope>
    <source>
        <strain evidence="1 2">DSM 12936</strain>
    </source>
</reference>
<keyword evidence="2" id="KW-1185">Reference proteome</keyword>
<proteinExistence type="predicted"/>
<organism evidence="1 2">
    <name type="scientific">Microlunatus capsulatus</name>
    <dbReference type="NCBI Taxonomy" id="99117"/>
    <lineage>
        <taxon>Bacteria</taxon>
        <taxon>Bacillati</taxon>
        <taxon>Actinomycetota</taxon>
        <taxon>Actinomycetes</taxon>
        <taxon>Propionibacteriales</taxon>
        <taxon>Propionibacteriaceae</taxon>
        <taxon>Microlunatus</taxon>
    </lineage>
</organism>
<comment type="caution">
    <text evidence="1">The sequence shown here is derived from an EMBL/GenBank/DDBJ whole genome shotgun (WGS) entry which is preliminary data.</text>
</comment>